<dbReference type="InterPro" id="IPR008207">
    <property type="entry name" value="Sig_transdc_His_kin_Hpt_dom"/>
</dbReference>
<evidence type="ECO:0000256" key="17">
    <source>
        <dbReference type="PROSITE-ProRule" id="PRU00169"/>
    </source>
</evidence>
<dbReference type="PROSITE" id="PS50894">
    <property type="entry name" value="HPT"/>
    <property type="match status" value="1"/>
</dbReference>
<dbReference type="SMART" id="SM00091">
    <property type="entry name" value="PAS"/>
    <property type="match status" value="2"/>
</dbReference>
<feature type="domain" description="Response regulatory" evidence="20">
    <location>
        <begin position="853"/>
        <end position="972"/>
    </location>
</feature>
<dbReference type="InterPro" id="IPR035965">
    <property type="entry name" value="PAS-like_dom_sf"/>
</dbReference>
<dbReference type="SUPFAM" id="SSF47384">
    <property type="entry name" value="Homodimeric domain of signal transducing histidine kinase"/>
    <property type="match status" value="1"/>
</dbReference>
<dbReference type="InterPro" id="IPR011006">
    <property type="entry name" value="CheY-like_superfamily"/>
</dbReference>
<evidence type="ECO:0000256" key="3">
    <source>
        <dbReference type="ARBA" id="ARBA00012438"/>
    </source>
</evidence>
<evidence type="ECO:0000256" key="13">
    <source>
        <dbReference type="ARBA" id="ARBA00023012"/>
    </source>
</evidence>
<dbReference type="AlphaFoldDB" id="A0A6M4IT75"/>
<dbReference type="SMART" id="SM00448">
    <property type="entry name" value="REC"/>
    <property type="match status" value="1"/>
</dbReference>
<dbReference type="EC" id="2.7.13.3" evidence="3"/>
<dbReference type="CDD" id="cd00130">
    <property type="entry name" value="PAS"/>
    <property type="match status" value="2"/>
</dbReference>
<feature type="domain" description="HPt" evidence="23">
    <location>
        <begin position="999"/>
        <end position="1100"/>
    </location>
</feature>
<comment type="catalytic activity">
    <reaction evidence="1">
        <text>ATP + protein L-histidine = ADP + protein N-phospho-L-histidine.</text>
        <dbReference type="EC" id="2.7.13.3"/>
    </reaction>
</comment>
<dbReference type="KEGG" id="ggr:HKW67_21585"/>
<dbReference type="SMART" id="SM00388">
    <property type="entry name" value="HisKA"/>
    <property type="match status" value="1"/>
</dbReference>
<dbReference type="PANTHER" id="PTHR43047:SF72">
    <property type="entry name" value="OSMOSENSING HISTIDINE PROTEIN KINASE SLN1"/>
    <property type="match status" value="1"/>
</dbReference>
<dbReference type="Pfam" id="PF00072">
    <property type="entry name" value="Response_reg"/>
    <property type="match status" value="1"/>
</dbReference>
<dbReference type="PANTHER" id="PTHR43047">
    <property type="entry name" value="TWO-COMPONENT HISTIDINE PROTEIN KINASE"/>
    <property type="match status" value="1"/>
</dbReference>
<evidence type="ECO:0000259" key="23">
    <source>
        <dbReference type="PROSITE" id="PS50894"/>
    </source>
</evidence>
<dbReference type="Gene3D" id="1.10.287.130">
    <property type="match status" value="1"/>
</dbReference>
<dbReference type="EMBL" id="CP053085">
    <property type="protein sequence ID" value="QJR37933.1"/>
    <property type="molecule type" value="Genomic_DNA"/>
</dbReference>
<feature type="transmembrane region" description="Helical" evidence="18">
    <location>
        <begin position="104"/>
        <end position="125"/>
    </location>
</feature>
<keyword evidence="10" id="KW-0418">Kinase</keyword>
<dbReference type="NCBIfam" id="TIGR00229">
    <property type="entry name" value="sensory_box"/>
    <property type="match status" value="1"/>
</dbReference>
<keyword evidence="12 18" id="KW-1133">Transmembrane helix</keyword>
<feature type="modified residue" description="Phosphohistidine" evidence="16">
    <location>
        <position position="1038"/>
    </location>
</feature>
<dbReference type="PROSITE" id="PS50113">
    <property type="entry name" value="PAC"/>
    <property type="match status" value="2"/>
</dbReference>
<evidence type="ECO:0000256" key="7">
    <source>
        <dbReference type="ARBA" id="ARBA00022679"/>
    </source>
</evidence>
<feature type="domain" description="PAC" evidence="22">
    <location>
        <begin position="382"/>
        <end position="435"/>
    </location>
</feature>
<evidence type="ECO:0000259" key="20">
    <source>
        <dbReference type="PROSITE" id="PS50110"/>
    </source>
</evidence>
<dbReference type="GO" id="GO:0000155">
    <property type="term" value="F:phosphorelay sensor kinase activity"/>
    <property type="evidence" value="ECO:0007669"/>
    <property type="project" value="InterPro"/>
</dbReference>
<organism evidence="24 25">
    <name type="scientific">Gemmatimonas groenlandica</name>
    <dbReference type="NCBI Taxonomy" id="2732249"/>
    <lineage>
        <taxon>Bacteria</taxon>
        <taxon>Pseudomonadati</taxon>
        <taxon>Gemmatimonadota</taxon>
        <taxon>Gemmatimonadia</taxon>
        <taxon>Gemmatimonadales</taxon>
        <taxon>Gemmatimonadaceae</taxon>
        <taxon>Gemmatimonas</taxon>
    </lineage>
</organism>
<dbReference type="SUPFAM" id="SSF55874">
    <property type="entry name" value="ATPase domain of HSP90 chaperone/DNA topoisomerase II/histidine kinase"/>
    <property type="match status" value="1"/>
</dbReference>
<keyword evidence="14 18" id="KW-0472">Membrane</keyword>
<evidence type="ECO:0000256" key="12">
    <source>
        <dbReference type="ARBA" id="ARBA00022989"/>
    </source>
</evidence>
<dbReference type="InterPro" id="IPR001610">
    <property type="entry name" value="PAC"/>
</dbReference>
<dbReference type="InterPro" id="IPR000700">
    <property type="entry name" value="PAS-assoc_C"/>
</dbReference>
<keyword evidence="6 17" id="KW-0597">Phosphoprotein</keyword>
<dbReference type="RefSeq" id="WP_171227369.1">
    <property type="nucleotide sequence ID" value="NZ_CP053085.1"/>
</dbReference>
<dbReference type="InterPro" id="IPR001789">
    <property type="entry name" value="Sig_transdc_resp-reg_receiver"/>
</dbReference>
<feature type="transmembrane region" description="Helical" evidence="18">
    <location>
        <begin position="272"/>
        <end position="290"/>
    </location>
</feature>
<accession>A0A6M4IT75</accession>
<keyword evidence="5" id="KW-0997">Cell inner membrane</keyword>
<dbReference type="Pfam" id="PF13426">
    <property type="entry name" value="PAS_9"/>
    <property type="match status" value="1"/>
</dbReference>
<dbReference type="InterPro" id="IPR000014">
    <property type="entry name" value="PAS"/>
</dbReference>
<dbReference type="InterPro" id="IPR004358">
    <property type="entry name" value="Sig_transdc_His_kin-like_C"/>
</dbReference>
<dbReference type="SMART" id="SM00387">
    <property type="entry name" value="HATPase_c"/>
    <property type="match status" value="1"/>
</dbReference>
<evidence type="ECO:0000256" key="6">
    <source>
        <dbReference type="ARBA" id="ARBA00022553"/>
    </source>
</evidence>
<reference evidence="24 25" key="1">
    <citation type="submission" date="2020-05" db="EMBL/GenBank/DDBJ databases">
        <title>Complete genome sequence of Gemmatimonas greenlandica TET16.</title>
        <authorList>
            <person name="Zeng Y."/>
        </authorList>
    </citation>
    <scope>NUCLEOTIDE SEQUENCE [LARGE SCALE GENOMIC DNA]</scope>
    <source>
        <strain evidence="24 25">TET16</strain>
    </source>
</reference>
<evidence type="ECO:0000256" key="5">
    <source>
        <dbReference type="ARBA" id="ARBA00022519"/>
    </source>
</evidence>
<feature type="transmembrane region" description="Helical" evidence="18">
    <location>
        <begin position="52"/>
        <end position="75"/>
    </location>
</feature>
<evidence type="ECO:0000256" key="16">
    <source>
        <dbReference type="PROSITE-ProRule" id="PRU00110"/>
    </source>
</evidence>
<dbReference type="Gene3D" id="2.10.70.100">
    <property type="match status" value="1"/>
</dbReference>
<keyword evidence="25" id="KW-1185">Reference proteome</keyword>
<dbReference type="SUPFAM" id="SSF55785">
    <property type="entry name" value="PYP-like sensor domain (PAS domain)"/>
    <property type="match status" value="2"/>
</dbReference>
<dbReference type="FunFam" id="3.30.565.10:FF:000010">
    <property type="entry name" value="Sensor histidine kinase RcsC"/>
    <property type="match status" value="1"/>
</dbReference>
<dbReference type="SMART" id="SM00086">
    <property type="entry name" value="PAC"/>
    <property type="match status" value="2"/>
</dbReference>
<evidence type="ECO:0000256" key="4">
    <source>
        <dbReference type="ARBA" id="ARBA00022475"/>
    </source>
</evidence>
<evidence type="ECO:0000256" key="1">
    <source>
        <dbReference type="ARBA" id="ARBA00000085"/>
    </source>
</evidence>
<dbReference type="CDD" id="cd16922">
    <property type="entry name" value="HATPase_EvgS-ArcB-TorS-like"/>
    <property type="match status" value="1"/>
</dbReference>
<evidence type="ECO:0000259" key="22">
    <source>
        <dbReference type="PROSITE" id="PS50113"/>
    </source>
</evidence>
<dbReference type="InterPro" id="IPR013655">
    <property type="entry name" value="PAS_fold_3"/>
</dbReference>
<evidence type="ECO:0000256" key="15">
    <source>
        <dbReference type="ARBA" id="ARBA00023306"/>
    </source>
</evidence>
<dbReference type="InterPro" id="IPR036097">
    <property type="entry name" value="HisK_dim/P_sf"/>
</dbReference>
<evidence type="ECO:0000256" key="9">
    <source>
        <dbReference type="ARBA" id="ARBA00022741"/>
    </source>
</evidence>
<dbReference type="Gene3D" id="3.30.565.10">
    <property type="entry name" value="Histidine kinase-like ATPase, C-terminal domain"/>
    <property type="match status" value="1"/>
</dbReference>
<keyword evidence="9" id="KW-0547">Nucleotide-binding</keyword>
<evidence type="ECO:0000313" key="24">
    <source>
        <dbReference type="EMBL" id="QJR37933.1"/>
    </source>
</evidence>
<dbReference type="Gene3D" id="3.30.450.20">
    <property type="entry name" value="PAS domain"/>
    <property type="match status" value="2"/>
</dbReference>
<evidence type="ECO:0000256" key="2">
    <source>
        <dbReference type="ARBA" id="ARBA00004429"/>
    </source>
</evidence>
<evidence type="ECO:0000259" key="19">
    <source>
        <dbReference type="PROSITE" id="PS50109"/>
    </source>
</evidence>
<evidence type="ECO:0000256" key="14">
    <source>
        <dbReference type="ARBA" id="ARBA00023136"/>
    </source>
</evidence>
<dbReference type="SUPFAM" id="SSF47226">
    <property type="entry name" value="Histidine-containing phosphotransfer domain, HPT domain"/>
    <property type="match status" value="1"/>
</dbReference>
<keyword evidence="4" id="KW-1003">Cell membrane</keyword>
<dbReference type="Pfam" id="PF00512">
    <property type="entry name" value="HisKA"/>
    <property type="match status" value="1"/>
</dbReference>
<protein>
    <recommendedName>
        <fullName evidence="3">histidine kinase</fullName>
        <ecNumber evidence="3">2.7.13.3</ecNumber>
    </recommendedName>
</protein>
<gene>
    <name evidence="24" type="ORF">HKW67_21585</name>
</gene>
<feature type="modified residue" description="4-aspartylphosphate" evidence="17">
    <location>
        <position position="907"/>
    </location>
</feature>
<dbReference type="PROSITE" id="PS50109">
    <property type="entry name" value="HIS_KIN"/>
    <property type="match status" value="1"/>
</dbReference>
<dbReference type="SUPFAM" id="SSF52172">
    <property type="entry name" value="CheY-like"/>
    <property type="match status" value="1"/>
</dbReference>
<evidence type="ECO:0000313" key="25">
    <source>
        <dbReference type="Proteomes" id="UP000500938"/>
    </source>
</evidence>
<dbReference type="FunFam" id="1.10.287.130:FF:000038">
    <property type="entry name" value="Sensory transduction histidine kinase"/>
    <property type="match status" value="1"/>
</dbReference>
<feature type="domain" description="Histidine kinase" evidence="19">
    <location>
        <begin position="595"/>
        <end position="820"/>
    </location>
</feature>
<comment type="subcellular location">
    <subcellularLocation>
        <location evidence="2">Cell inner membrane</location>
        <topology evidence="2">Multi-pass membrane protein</topology>
    </subcellularLocation>
</comment>
<keyword evidence="7" id="KW-0808">Transferase</keyword>
<dbReference type="CDD" id="cd17546">
    <property type="entry name" value="REC_hyHK_CKI1_RcsC-like"/>
    <property type="match status" value="1"/>
</dbReference>
<dbReference type="Pfam" id="PF01627">
    <property type="entry name" value="Hpt"/>
    <property type="match status" value="1"/>
</dbReference>
<keyword evidence="15" id="KW-0131">Cell cycle</keyword>
<proteinExistence type="predicted"/>
<evidence type="ECO:0000256" key="8">
    <source>
        <dbReference type="ARBA" id="ARBA00022692"/>
    </source>
</evidence>
<sequence length="1101" mass="120241">MSHHPASTSTADQPPRQRPWWADTLFLLGCIVVAEILLHFVIEEADLAVAHWFHGIINALCLALLIGPLFAWIMYRRNVDARIAQARFSPSGRAPNSPHKRVRIAVLGSLGVISALMAASIWGHVVATDRMAHSAEIMNLAGRQRMLTQRIARFANGAIDSPVKADSLRVMTRRLQAEADQLDTLTTAFEVAAFAAASDARTAVVNSQTLRDSLVTAAEQMTPFAPGSEGRRLKAADVERVADGLLVAAESTVAALQRYSEERVRRSIQSSWVIALLLQIVIAIIGLFVIEPVVRLLRKQHEIASARSVEFQRLAMVAERTSNAVVITDADRLITWVNEGFVRLTGYSVEESLGRSPGELLQCEGTNSATVHALHTALDAGTSTRCEILNRHKDGTEYWLDLSIEPLHEGDRLTGFIAIEAEITEQVRTREALEAQRFLAETSYGELQRTSGMLEDAQSVARMGSWSFDFASGQIEWSREIFRLFGRNPQDGVPGYEHVMADYFPADALRLHEAVQRTSAEGTPYSLVLRTARGANDVRYVRADGRTRRDEHGHVSGVFGTVMDVTAAVEREEALQLAQERAEAASRSKSEFLANMSHEIRTPLTAILGYTDLLRDEAIRQGAPDEQLQSMGTIRRAGEHLLSVINDILDLSKIEAGRMAIEQVEMDLPRVLYDVDSLMRSRAAQKGVQLQTRLLTPMPERVLSDPTRVRQILMNLIGNAAKFTSHGYVDIQVDQTTLDGAPAVRIAIVDTGPGMTPEQAAMLFQPFVQADTSVTRRHGGTGLGLTISRRLASLMGGDVQLVQSTPGEGSTFAVVLPLLAVEGTRQVEDLRACISTSPAPTDTAAHAVALQGRILLAEDGEDNQLLISHHLRKAGAEVVVAEHGQRALDLIIEADAAGAPFRLLVSDMQMPEMDGYTLARTLRAQHNTIPIIALTAHAMAEDRQKCLDAGCDDYASKPIDRGALIATCAHWMQRTVGNPVTAATIEIFPPPTLYSEMRDDPDFTELVDAFIAGLPAKIARLEQAYRDGALLDLARFAHQLKGAAGGYGYPSISLAARDVEEHSKARVTVEGTFDPGVDLAEAVSLLLAQCHLAVRTMEQVS</sequence>
<feature type="domain" description="PAS" evidence="21">
    <location>
        <begin position="310"/>
        <end position="381"/>
    </location>
</feature>
<dbReference type="PROSITE" id="PS50110">
    <property type="entry name" value="RESPONSE_REGULATORY"/>
    <property type="match status" value="1"/>
</dbReference>
<evidence type="ECO:0000256" key="18">
    <source>
        <dbReference type="SAM" id="Phobius"/>
    </source>
</evidence>
<keyword evidence="11" id="KW-0067">ATP-binding</keyword>
<keyword evidence="13" id="KW-0902">Two-component regulatory system</keyword>
<dbReference type="GO" id="GO:0009927">
    <property type="term" value="F:histidine phosphotransfer kinase activity"/>
    <property type="evidence" value="ECO:0007669"/>
    <property type="project" value="TreeGrafter"/>
</dbReference>
<dbReference type="GO" id="GO:0005886">
    <property type="term" value="C:plasma membrane"/>
    <property type="evidence" value="ECO:0007669"/>
    <property type="project" value="UniProtKB-SubCell"/>
</dbReference>
<dbReference type="PROSITE" id="PS50112">
    <property type="entry name" value="PAS"/>
    <property type="match status" value="1"/>
</dbReference>
<keyword evidence="8 18" id="KW-0812">Transmembrane</keyword>
<name>A0A6M4IT75_9BACT</name>
<dbReference type="InterPro" id="IPR005467">
    <property type="entry name" value="His_kinase_dom"/>
</dbReference>
<dbReference type="InterPro" id="IPR036890">
    <property type="entry name" value="HATPase_C_sf"/>
</dbReference>
<dbReference type="Pfam" id="PF08447">
    <property type="entry name" value="PAS_3"/>
    <property type="match status" value="1"/>
</dbReference>
<dbReference type="Gene3D" id="1.20.120.160">
    <property type="entry name" value="HPT domain"/>
    <property type="match status" value="1"/>
</dbReference>
<dbReference type="InterPro" id="IPR003594">
    <property type="entry name" value="HATPase_dom"/>
</dbReference>
<evidence type="ECO:0000256" key="10">
    <source>
        <dbReference type="ARBA" id="ARBA00022777"/>
    </source>
</evidence>
<feature type="domain" description="PAC" evidence="22">
    <location>
        <begin position="525"/>
        <end position="577"/>
    </location>
</feature>
<evidence type="ECO:0000259" key="21">
    <source>
        <dbReference type="PROSITE" id="PS50112"/>
    </source>
</evidence>
<dbReference type="GO" id="GO:0005524">
    <property type="term" value="F:ATP binding"/>
    <property type="evidence" value="ECO:0007669"/>
    <property type="project" value="UniProtKB-KW"/>
</dbReference>
<dbReference type="Gene3D" id="3.40.50.2300">
    <property type="match status" value="1"/>
</dbReference>
<dbReference type="CDD" id="cd00082">
    <property type="entry name" value="HisKA"/>
    <property type="match status" value="1"/>
</dbReference>
<evidence type="ECO:0000256" key="11">
    <source>
        <dbReference type="ARBA" id="ARBA00022840"/>
    </source>
</evidence>
<dbReference type="PRINTS" id="PR00344">
    <property type="entry name" value="BCTRLSENSOR"/>
</dbReference>
<dbReference type="Pfam" id="PF02518">
    <property type="entry name" value="HATPase_c"/>
    <property type="match status" value="1"/>
</dbReference>
<feature type="transmembrane region" description="Helical" evidence="18">
    <location>
        <begin position="20"/>
        <end position="40"/>
    </location>
</feature>
<dbReference type="InterPro" id="IPR036641">
    <property type="entry name" value="HPT_dom_sf"/>
</dbReference>
<dbReference type="InterPro" id="IPR003661">
    <property type="entry name" value="HisK_dim/P_dom"/>
</dbReference>
<dbReference type="Proteomes" id="UP000500938">
    <property type="component" value="Chromosome"/>
</dbReference>